<dbReference type="AlphaFoldDB" id="A0A4Z2EPC7"/>
<evidence type="ECO:0000313" key="4">
    <source>
        <dbReference type="Proteomes" id="UP000314294"/>
    </source>
</evidence>
<dbReference type="EMBL" id="SRLO01004471">
    <property type="protein sequence ID" value="TNN30450.1"/>
    <property type="molecule type" value="Genomic_DNA"/>
</dbReference>
<evidence type="ECO:0000313" key="3">
    <source>
        <dbReference type="EMBL" id="TNN30450.1"/>
    </source>
</evidence>
<evidence type="ECO:0000256" key="1">
    <source>
        <dbReference type="SAM" id="MobiDB-lite"/>
    </source>
</evidence>
<name>A0A4Z2EPC7_9TELE</name>
<keyword evidence="4" id="KW-1185">Reference proteome</keyword>
<sequence>MAANTPNQPELNLSRKQNRSLERSRASSSAPWNKPNLSDFQVKDLREPSHSFPLQGAPAAEKPNLKLLHSLKECLQLLRELAVEGKRGGKTAAPVGGSSEPGSLETSRSLILQWAEELERNMVLKHDLIITHICYLCCVIRVIVPLGVLCVSSRLIGFNMLLLL</sequence>
<dbReference type="OrthoDB" id="128536at2759"/>
<comment type="caution">
    <text evidence="3">The sequence shown here is derived from an EMBL/GenBank/DDBJ whole genome shotgun (WGS) entry which is preliminary data.</text>
</comment>
<gene>
    <name evidence="3" type="ORF">EYF80_059398</name>
</gene>
<feature type="transmembrane region" description="Helical" evidence="2">
    <location>
        <begin position="128"/>
        <end position="156"/>
    </location>
</feature>
<evidence type="ECO:0000256" key="2">
    <source>
        <dbReference type="SAM" id="Phobius"/>
    </source>
</evidence>
<accession>A0A4Z2EPC7</accession>
<proteinExistence type="predicted"/>
<feature type="region of interest" description="Disordered" evidence="1">
    <location>
        <begin position="1"/>
        <end position="40"/>
    </location>
</feature>
<protein>
    <submittedName>
        <fullName evidence="3">Uncharacterized protein</fullName>
    </submittedName>
</protein>
<dbReference type="Proteomes" id="UP000314294">
    <property type="component" value="Unassembled WGS sequence"/>
</dbReference>
<feature type="compositionally biased region" description="Polar residues" evidence="1">
    <location>
        <begin position="1"/>
        <end position="15"/>
    </location>
</feature>
<keyword evidence="2" id="KW-0812">Transmembrane</keyword>
<organism evidence="3 4">
    <name type="scientific">Liparis tanakae</name>
    <name type="common">Tanaka's snailfish</name>
    <dbReference type="NCBI Taxonomy" id="230148"/>
    <lineage>
        <taxon>Eukaryota</taxon>
        <taxon>Metazoa</taxon>
        <taxon>Chordata</taxon>
        <taxon>Craniata</taxon>
        <taxon>Vertebrata</taxon>
        <taxon>Euteleostomi</taxon>
        <taxon>Actinopterygii</taxon>
        <taxon>Neopterygii</taxon>
        <taxon>Teleostei</taxon>
        <taxon>Neoteleostei</taxon>
        <taxon>Acanthomorphata</taxon>
        <taxon>Eupercaria</taxon>
        <taxon>Perciformes</taxon>
        <taxon>Cottioidei</taxon>
        <taxon>Cottales</taxon>
        <taxon>Liparidae</taxon>
        <taxon>Liparis</taxon>
    </lineage>
</organism>
<keyword evidence="2" id="KW-1133">Transmembrane helix</keyword>
<keyword evidence="2" id="KW-0472">Membrane</keyword>
<reference evidence="3 4" key="1">
    <citation type="submission" date="2019-03" db="EMBL/GenBank/DDBJ databases">
        <title>First draft genome of Liparis tanakae, snailfish: a comprehensive survey of snailfish specific genes.</title>
        <authorList>
            <person name="Kim W."/>
            <person name="Song I."/>
            <person name="Jeong J.-H."/>
            <person name="Kim D."/>
            <person name="Kim S."/>
            <person name="Ryu S."/>
            <person name="Song J.Y."/>
            <person name="Lee S.K."/>
        </authorList>
    </citation>
    <scope>NUCLEOTIDE SEQUENCE [LARGE SCALE GENOMIC DNA]</scope>
    <source>
        <tissue evidence="3">Muscle</tissue>
    </source>
</reference>